<accession>A0AAE0U9K3</accession>
<dbReference type="AlphaFoldDB" id="A0AAE0U9K3"/>
<sequence length="225" mass="24510">MSTSELMGVMDHSRILQRLFSLLWPKLGFDVPKRLPSSRPGNDYAIISCMGSGVGVKRSSTLPQEMARYGGGTRATPVMWAVGYGIQRTGASCPGPQAPERPGFQGSIESTPSLLQDCQPQSSRRGWVVSALFSRKAIELAKKIVLSEMHGQHGQERTVWTASYLQVCNGPKEERCLIATLRSMEGSARCMSFIFHAGKPHEKLDTTGGIMDTQGNLPGLLVLKC</sequence>
<evidence type="ECO:0000313" key="2">
    <source>
        <dbReference type="Proteomes" id="UP001281003"/>
    </source>
</evidence>
<organism evidence="1 2">
    <name type="scientific">Sordaria brevicollis</name>
    <dbReference type="NCBI Taxonomy" id="83679"/>
    <lineage>
        <taxon>Eukaryota</taxon>
        <taxon>Fungi</taxon>
        <taxon>Dikarya</taxon>
        <taxon>Ascomycota</taxon>
        <taxon>Pezizomycotina</taxon>
        <taxon>Sordariomycetes</taxon>
        <taxon>Sordariomycetidae</taxon>
        <taxon>Sordariales</taxon>
        <taxon>Sordariaceae</taxon>
        <taxon>Sordaria</taxon>
    </lineage>
</organism>
<protein>
    <submittedName>
        <fullName evidence="1">Uncharacterized protein</fullName>
    </submittedName>
</protein>
<gene>
    <name evidence="1" type="ORF">B0T20DRAFT_395495</name>
</gene>
<proteinExistence type="predicted"/>
<keyword evidence="2" id="KW-1185">Reference proteome</keyword>
<name>A0AAE0U9K3_SORBR</name>
<dbReference type="EMBL" id="JAUTDP010000010">
    <property type="protein sequence ID" value="KAK3395620.1"/>
    <property type="molecule type" value="Genomic_DNA"/>
</dbReference>
<reference evidence="1" key="2">
    <citation type="submission" date="2023-07" db="EMBL/GenBank/DDBJ databases">
        <authorList>
            <consortium name="Lawrence Berkeley National Laboratory"/>
            <person name="Haridas S."/>
            <person name="Hensen N."/>
            <person name="Bonometti L."/>
            <person name="Westerberg I."/>
            <person name="Brannstrom I.O."/>
            <person name="Guillou S."/>
            <person name="Cros-Aarteil S."/>
            <person name="Calhoun S."/>
            <person name="Kuo A."/>
            <person name="Mondo S."/>
            <person name="Pangilinan J."/>
            <person name="Riley R."/>
            <person name="LaButti K."/>
            <person name="Andreopoulos B."/>
            <person name="Lipzen A."/>
            <person name="Chen C."/>
            <person name="Yanf M."/>
            <person name="Daum C."/>
            <person name="Ng V."/>
            <person name="Clum A."/>
            <person name="Steindorff A."/>
            <person name="Ohm R."/>
            <person name="Martin F."/>
            <person name="Silar P."/>
            <person name="Natvig D."/>
            <person name="Lalanne C."/>
            <person name="Gautier V."/>
            <person name="Ament-velasquez S.L."/>
            <person name="Kruys A."/>
            <person name="Hutchinson M.I."/>
            <person name="Powell A.J."/>
            <person name="Barry K."/>
            <person name="Miller A.N."/>
            <person name="Grigoriev I.V."/>
            <person name="Debuchy R."/>
            <person name="Gladieux P."/>
            <person name="Thoren M.H."/>
            <person name="Johannesson H."/>
        </authorList>
    </citation>
    <scope>NUCLEOTIDE SEQUENCE</scope>
    <source>
        <strain evidence="1">FGSC 1904</strain>
    </source>
</reference>
<comment type="caution">
    <text evidence="1">The sequence shown here is derived from an EMBL/GenBank/DDBJ whole genome shotgun (WGS) entry which is preliminary data.</text>
</comment>
<reference evidence="1" key="1">
    <citation type="journal article" date="2023" name="Mol. Phylogenet. Evol.">
        <title>Genome-scale phylogeny and comparative genomics of the fungal order Sordariales.</title>
        <authorList>
            <person name="Hensen N."/>
            <person name="Bonometti L."/>
            <person name="Westerberg I."/>
            <person name="Brannstrom I.O."/>
            <person name="Guillou S."/>
            <person name="Cros-Aarteil S."/>
            <person name="Calhoun S."/>
            <person name="Haridas S."/>
            <person name="Kuo A."/>
            <person name="Mondo S."/>
            <person name="Pangilinan J."/>
            <person name="Riley R."/>
            <person name="LaButti K."/>
            <person name="Andreopoulos B."/>
            <person name="Lipzen A."/>
            <person name="Chen C."/>
            <person name="Yan M."/>
            <person name="Daum C."/>
            <person name="Ng V."/>
            <person name="Clum A."/>
            <person name="Steindorff A."/>
            <person name="Ohm R.A."/>
            <person name="Martin F."/>
            <person name="Silar P."/>
            <person name="Natvig D.O."/>
            <person name="Lalanne C."/>
            <person name="Gautier V."/>
            <person name="Ament-Velasquez S.L."/>
            <person name="Kruys A."/>
            <person name="Hutchinson M.I."/>
            <person name="Powell A.J."/>
            <person name="Barry K."/>
            <person name="Miller A.N."/>
            <person name="Grigoriev I.V."/>
            <person name="Debuchy R."/>
            <person name="Gladieux P."/>
            <person name="Hiltunen Thoren M."/>
            <person name="Johannesson H."/>
        </authorList>
    </citation>
    <scope>NUCLEOTIDE SEQUENCE</scope>
    <source>
        <strain evidence="1">FGSC 1904</strain>
    </source>
</reference>
<dbReference type="Proteomes" id="UP001281003">
    <property type="component" value="Unassembled WGS sequence"/>
</dbReference>
<evidence type="ECO:0000313" key="1">
    <source>
        <dbReference type="EMBL" id="KAK3395620.1"/>
    </source>
</evidence>